<dbReference type="EnsemblPlants" id="PGSC0003DMT400039638">
    <property type="protein sequence ID" value="PGSC0003DMT400039638"/>
    <property type="gene ID" value="PGSC0003DMG402015329"/>
</dbReference>
<dbReference type="HOGENOM" id="CLU_2030801_0_0_1"/>
<dbReference type="PaxDb" id="4113-PGSC0003DMT400039638"/>
<organism evidence="1 2">
    <name type="scientific">Solanum tuberosum</name>
    <name type="common">Potato</name>
    <dbReference type="NCBI Taxonomy" id="4113"/>
    <lineage>
        <taxon>Eukaryota</taxon>
        <taxon>Viridiplantae</taxon>
        <taxon>Streptophyta</taxon>
        <taxon>Embryophyta</taxon>
        <taxon>Tracheophyta</taxon>
        <taxon>Spermatophyta</taxon>
        <taxon>Magnoliopsida</taxon>
        <taxon>eudicotyledons</taxon>
        <taxon>Gunneridae</taxon>
        <taxon>Pentapetalae</taxon>
        <taxon>asterids</taxon>
        <taxon>lamiids</taxon>
        <taxon>Solanales</taxon>
        <taxon>Solanaceae</taxon>
        <taxon>Solanoideae</taxon>
        <taxon>Solaneae</taxon>
        <taxon>Solanum</taxon>
    </lineage>
</organism>
<dbReference type="Proteomes" id="UP000011115">
    <property type="component" value="Unassembled WGS sequence"/>
</dbReference>
<name>M1B8J8_SOLTU</name>
<keyword evidence="2" id="KW-1185">Reference proteome</keyword>
<dbReference type="InParanoid" id="M1B8J8"/>
<dbReference type="Gramene" id="PGSC0003DMT400039638">
    <property type="protein sequence ID" value="PGSC0003DMT400039638"/>
    <property type="gene ID" value="PGSC0003DMG402015329"/>
</dbReference>
<evidence type="ECO:0000313" key="2">
    <source>
        <dbReference type="Proteomes" id="UP000011115"/>
    </source>
</evidence>
<reference evidence="2" key="1">
    <citation type="journal article" date="2011" name="Nature">
        <title>Genome sequence and analysis of the tuber crop potato.</title>
        <authorList>
            <consortium name="The Potato Genome Sequencing Consortium"/>
        </authorList>
    </citation>
    <scope>NUCLEOTIDE SEQUENCE [LARGE SCALE GENOMIC DNA]</scope>
    <source>
        <strain evidence="2">cv. DM1-3 516 R44</strain>
    </source>
</reference>
<evidence type="ECO:0000313" key="1">
    <source>
        <dbReference type="EnsemblPlants" id="PGSC0003DMT400039638"/>
    </source>
</evidence>
<dbReference type="AlphaFoldDB" id="M1B8J8"/>
<accession>M1B8J8</accession>
<sequence>MSHSYNYSSTNQPTNSLYSQIFSFYRQSGGFADRASVLHNQPLLYALRVIFMPAIKSSDSFLLVVISLKLKAKYTLQAIRDVRITKRKKTRKCSSIGKHSKALTAHNWKIIMHYKSRQHKLR</sequence>
<protein>
    <submittedName>
        <fullName evidence="1">Ring finger protein</fullName>
    </submittedName>
</protein>
<proteinExistence type="predicted"/>
<reference evidence="1" key="2">
    <citation type="submission" date="2015-06" db="UniProtKB">
        <authorList>
            <consortium name="EnsemblPlants"/>
        </authorList>
    </citation>
    <scope>IDENTIFICATION</scope>
    <source>
        <strain evidence="1">DM1-3 516 R44</strain>
    </source>
</reference>